<name>A0A4Y1ZC14_9BACL</name>
<dbReference type="Proteomes" id="UP000319716">
    <property type="component" value="Unassembled WGS sequence"/>
</dbReference>
<sequence length="112" mass="12833">MYDEHKYADIENGYLVKLGNDVWIGDSAKIMEGVTISDGAIVAADALVLKDVPPFAIVAGVPAKLIRYRFESEDINYLLSLKWWEKDLKWITEYSKYFNDINSLKNNINLED</sequence>
<dbReference type="EMBL" id="BEXB01000012">
    <property type="protein sequence ID" value="GAY76208.1"/>
    <property type="molecule type" value="Genomic_DNA"/>
</dbReference>
<dbReference type="PANTHER" id="PTHR43300">
    <property type="entry name" value="ACETYLTRANSFERASE"/>
    <property type="match status" value="1"/>
</dbReference>
<keyword evidence="1" id="KW-0012">Acyltransferase</keyword>
<organism evidence="1 2">
    <name type="scientific">Sporolactobacillus inulinus</name>
    <dbReference type="NCBI Taxonomy" id="2078"/>
    <lineage>
        <taxon>Bacteria</taxon>
        <taxon>Bacillati</taxon>
        <taxon>Bacillota</taxon>
        <taxon>Bacilli</taxon>
        <taxon>Bacillales</taxon>
        <taxon>Sporolactobacillaceae</taxon>
        <taxon>Sporolactobacillus</taxon>
    </lineage>
</organism>
<dbReference type="CDD" id="cd03349">
    <property type="entry name" value="LbH_XAT"/>
    <property type="match status" value="1"/>
</dbReference>
<dbReference type="InterPro" id="IPR050179">
    <property type="entry name" value="Trans_hexapeptide_repeat"/>
</dbReference>
<evidence type="ECO:0000313" key="2">
    <source>
        <dbReference type="Proteomes" id="UP000319716"/>
    </source>
</evidence>
<reference evidence="1 2" key="1">
    <citation type="submission" date="2017-11" db="EMBL/GenBank/DDBJ databases">
        <title>Draft Genome Sequence of Sporolactobacillus inulinus NBRC 111894 Isolated from Koso, a Japanese Sugar-Vegetable Fermented Beverage.</title>
        <authorList>
            <person name="Chiou T.Y."/>
            <person name="Oshima K."/>
            <person name="Suda W."/>
            <person name="Hattori M."/>
            <person name="Takahashi T."/>
        </authorList>
    </citation>
    <scope>NUCLEOTIDE SEQUENCE [LARGE SCALE GENOMIC DNA]</scope>
    <source>
        <strain evidence="1 2">NBRC111894</strain>
    </source>
</reference>
<dbReference type="AlphaFoldDB" id="A0A4Y1ZC14"/>
<accession>A0A4Y1ZC14</accession>
<gene>
    <name evidence="1" type="ORF">NBRC111894_1762</name>
</gene>
<keyword evidence="1" id="KW-0808">Transferase</keyword>
<dbReference type="EC" id="2.3.1.28" evidence="1"/>
<evidence type="ECO:0000313" key="1">
    <source>
        <dbReference type="EMBL" id="GAY76208.1"/>
    </source>
</evidence>
<protein>
    <submittedName>
        <fullName evidence="1">Chloramphenicol acetyltransferase</fullName>
        <ecNumber evidence="1">2.3.1.28</ecNumber>
    </submittedName>
</protein>
<dbReference type="InterPro" id="IPR011004">
    <property type="entry name" value="Trimer_LpxA-like_sf"/>
</dbReference>
<dbReference type="InterPro" id="IPR001451">
    <property type="entry name" value="Hexapep"/>
</dbReference>
<comment type="caution">
    <text evidence="1">The sequence shown here is derived from an EMBL/GenBank/DDBJ whole genome shotgun (WGS) entry which is preliminary data.</text>
</comment>
<proteinExistence type="predicted"/>
<dbReference type="GO" id="GO:0008811">
    <property type="term" value="F:chloramphenicol O-acetyltransferase activity"/>
    <property type="evidence" value="ECO:0007669"/>
    <property type="project" value="UniProtKB-EC"/>
</dbReference>
<dbReference type="PANTHER" id="PTHR43300:SF11">
    <property type="entry name" value="ACETYLTRANSFERASE RV3034C-RELATED"/>
    <property type="match status" value="1"/>
</dbReference>
<dbReference type="Pfam" id="PF00132">
    <property type="entry name" value="Hexapep"/>
    <property type="match status" value="1"/>
</dbReference>
<dbReference type="SUPFAM" id="SSF51161">
    <property type="entry name" value="Trimeric LpxA-like enzymes"/>
    <property type="match status" value="1"/>
</dbReference>
<dbReference type="Gene3D" id="2.160.10.10">
    <property type="entry name" value="Hexapeptide repeat proteins"/>
    <property type="match status" value="1"/>
</dbReference>